<evidence type="ECO:0000256" key="5">
    <source>
        <dbReference type="ARBA" id="ARBA00022679"/>
    </source>
</evidence>
<feature type="transmembrane region" description="Helical" evidence="14">
    <location>
        <begin position="92"/>
        <end position="109"/>
    </location>
</feature>
<feature type="transmembrane region" description="Helical" evidence="14">
    <location>
        <begin position="215"/>
        <end position="236"/>
    </location>
</feature>
<feature type="transmembrane region" description="Helical" evidence="14">
    <location>
        <begin position="115"/>
        <end position="138"/>
    </location>
</feature>
<keyword evidence="9 14" id="KW-1133">Transmembrane helix</keyword>
<keyword evidence="8" id="KW-0809">Transit peptide</keyword>
<feature type="transmembrane region" description="Helical" evidence="14">
    <location>
        <begin position="301"/>
        <end position="321"/>
    </location>
</feature>
<reference evidence="15" key="2">
    <citation type="submission" date="2023-04" db="EMBL/GenBank/DDBJ databases">
        <authorList>
            <person name="Bruccoleri R.E."/>
            <person name="Oakeley E.J."/>
            <person name="Faust A.-M."/>
            <person name="Dessus-Babus S."/>
            <person name="Altorfer M."/>
            <person name="Burckhardt D."/>
            <person name="Oertli M."/>
            <person name="Naumann U."/>
            <person name="Petersen F."/>
            <person name="Wong J."/>
        </authorList>
    </citation>
    <scope>NUCLEOTIDE SEQUENCE</scope>
    <source>
        <strain evidence="15">GSM-AAB239-AS_SAM_17_03QT</strain>
        <tissue evidence="15">Leaf</tissue>
    </source>
</reference>
<comment type="pathway">
    <text evidence="11">Cofactor biosynthesis; tocopherol biosynthesis.</text>
</comment>
<keyword evidence="3" id="KW-0150">Chloroplast</keyword>
<keyword evidence="5" id="KW-0808">Transferase</keyword>
<evidence type="ECO:0000256" key="11">
    <source>
        <dbReference type="ARBA" id="ARBA00024015"/>
    </source>
</evidence>
<evidence type="ECO:0000256" key="9">
    <source>
        <dbReference type="ARBA" id="ARBA00022989"/>
    </source>
</evidence>
<feature type="transmembrane region" description="Helical" evidence="14">
    <location>
        <begin position="276"/>
        <end position="294"/>
    </location>
</feature>
<dbReference type="AlphaFoldDB" id="A0AAX6EV70"/>
<evidence type="ECO:0000256" key="13">
    <source>
        <dbReference type="ARBA" id="ARBA00048889"/>
    </source>
</evidence>
<proteinExistence type="inferred from homology"/>
<evidence type="ECO:0000256" key="2">
    <source>
        <dbReference type="ARBA" id="ARBA00010794"/>
    </source>
</evidence>
<evidence type="ECO:0000256" key="4">
    <source>
        <dbReference type="ARBA" id="ARBA00022640"/>
    </source>
</evidence>
<evidence type="ECO:0000256" key="3">
    <source>
        <dbReference type="ARBA" id="ARBA00022528"/>
    </source>
</evidence>
<reference evidence="15" key="1">
    <citation type="journal article" date="2023" name="GigaByte">
        <title>Genome assembly of the bearded iris, Iris pallida Lam.</title>
        <authorList>
            <person name="Bruccoleri R.E."/>
            <person name="Oakeley E.J."/>
            <person name="Faust A.M.E."/>
            <person name="Altorfer M."/>
            <person name="Dessus-Babus S."/>
            <person name="Burckhardt D."/>
            <person name="Oertli M."/>
            <person name="Naumann U."/>
            <person name="Petersen F."/>
            <person name="Wong J."/>
        </authorList>
    </citation>
    <scope>NUCLEOTIDE SEQUENCE</scope>
    <source>
        <strain evidence="15">GSM-AAB239-AS_SAM_17_03QT</strain>
    </source>
</reference>
<comment type="subcellular location">
    <subcellularLocation>
        <location evidence="1">Plastid</location>
        <location evidence="1">Chloroplast membrane</location>
        <topology evidence="1">Multi-pass membrane protein</topology>
    </subcellularLocation>
</comment>
<keyword evidence="16" id="KW-1185">Reference proteome</keyword>
<evidence type="ECO:0000256" key="14">
    <source>
        <dbReference type="SAM" id="Phobius"/>
    </source>
</evidence>
<dbReference type="Proteomes" id="UP001140949">
    <property type="component" value="Unassembled WGS sequence"/>
</dbReference>
<feature type="transmembrane region" description="Helical" evidence="14">
    <location>
        <begin position="59"/>
        <end position="80"/>
    </location>
</feature>
<evidence type="ECO:0000313" key="16">
    <source>
        <dbReference type="Proteomes" id="UP001140949"/>
    </source>
</evidence>
<evidence type="ECO:0000313" key="15">
    <source>
        <dbReference type="EMBL" id="KAJ6807848.1"/>
    </source>
</evidence>
<evidence type="ECO:0000256" key="6">
    <source>
        <dbReference type="ARBA" id="ARBA00022692"/>
    </source>
</evidence>
<dbReference type="GO" id="GO:0010189">
    <property type="term" value="P:vitamin E biosynthetic process"/>
    <property type="evidence" value="ECO:0007669"/>
    <property type="project" value="TreeGrafter"/>
</dbReference>
<evidence type="ECO:0000256" key="8">
    <source>
        <dbReference type="ARBA" id="ARBA00022946"/>
    </source>
</evidence>
<comment type="similarity">
    <text evidence="2">Belongs to the polyprenol kinase family.</text>
</comment>
<dbReference type="PANTHER" id="PTHR32523">
    <property type="entry name" value="PHYTOL KINASE 1, CHLOROPLASTIC"/>
    <property type="match status" value="1"/>
</dbReference>
<feature type="transmembrane region" description="Helical" evidence="14">
    <location>
        <begin position="159"/>
        <end position="176"/>
    </location>
</feature>
<organism evidence="15 16">
    <name type="scientific">Iris pallida</name>
    <name type="common">Sweet iris</name>
    <dbReference type="NCBI Taxonomy" id="29817"/>
    <lineage>
        <taxon>Eukaryota</taxon>
        <taxon>Viridiplantae</taxon>
        <taxon>Streptophyta</taxon>
        <taxon>Embryophyta</taxon>
        <taxon>Tracheophyta</taxon>
        <taxon>Spermatophyta</taxon>
        <taxon>Magnoliopsida</taxon>
        <taxon>Liliopsida</taxon>
        <taxon>Asparagales</taxon>
        <taxon>Iridaceae</taxon>
        <taxon>Iridoideae</taxon>
        <taxon>Irideae</taxon>
        <taxon>Iris</taxon>
    </lineage>
</organism>
<dbReference type="InterPro" id="IPR039606">
    <property type="entry name" value="Phytol/farnesol_kinase"/>
</dbReference>
<comment type="caution">
    <text evidence="15">The sequence shown here is derived from an EMBL/GenBank/DDBJ whole genome shotgun (WGS) entry which is preliminary data.</text>
</comment>
<feature type="transmembrane region" description="Helical" evidence="14">
    <location>
        <begin position="182"/>
        <end position="203"/>
    </location>
</feature>
<dbReference type="EMBL" id="JANAVB010033815">
    <property type="protein sequence ID" value="KAJ6807848.1"/>
    <property type="molecule type" value="Genomic_DNA"/>
</dbReference>
<dbReference type="GO" id="GO:0031969">
    <property type="term" value="C:chloroplast membrane"/>
    <property type="evidence" value="ECO:0007669"/>
    <property type="project" value="UniProtKB-SubCell"/>
</dbReference>
<name>A0AAX6EV70_IRIPA</name>
<dbReference type="EC" id="2.7.1.182" evidence="12"/>
<evidence type="ECO:0000256" key="12">
    <source>
        <dbReference type="ARBA" id="ARBA00039024"/>
    </source>
</evidence>
<evidence type="ECO:0000256" key="10">
    <source>
        <dbReference type="ARBA" id="ARBA00023136"/>
    </source>
</evidence>
<dbReference type="GO" id="GO:0010276">
    <property type="term" value="F:phytol kinase activity"/>
    <property type="evidence" value="ECO:0007669"/>
    <property type="project" value="UniProtKB-EC"/>
</dbReference>
<keyword evidence="10 14" id="KW-0472">Membrane</keyword>
<gene>
    <name evidence="15" type="ORF">M6B38_169525</name>
</gene>
<keyword evidence="7 15" id="KW-0418">Kinase</keyword>
<dbReference type="PANTHER" id="PTHR32523:SF8">
    <property type="entry name" value="DOLICHOL KINASE"/>
    <property type="match status" value="1"/>
</dbReference>
<keyword evidence="4" id="KW-0934">Plastid</keyword>
<comment type="catalytic activity">
    <reaction evidence="13">
        <text>phytol + CTP = phytyl phosphate + CDP + H(+)</text>
        <dbReference type="Rhea" id="RHEA:38055"/>
        <dbReference type="ChEBI" id="CHEBI:15378"/>
        <dbReference type="ChEBI" id="CHEBI:17327"/>
        <dbReference type="ChEBI" id="CHEBI:37563"/>
        <dbReference type="ChEBI" id="CHEBI:58069"/>
        <dbReference type="ChEBI" id="CHEBI:75483"/>
        <dbReference type="EC" id="2.7.1.182"/>
    </reaction>
</comment>
<evidence type="ECO:0000256" key="7">
    <source>
        <dbReference type="ARBA" id="ARBA00022777"/>
    </source>
</evidence>
<evidence type="ECO:0000256" key="1">
    <source>
        <dbReference type="ARBA" id="ARBA00004508"/>
    </source>
</evidence>
<protein>
    <recommendedName>
        <fullName evidence="12">phytol kinase</fullName>
        <ecNumber evidence="12">2.7.1.182</ecNumber>
    </recommendedName>
</protein>
<keyword evidence="6 14" id="KW-0812">Transmembrane</keyword>
<accession>A0AAX6EV70</accession>
<sequence length="333" mass="36447">MTSSILFTTPLGLLRRCRLQSSAAGRTTLRPPQPPRVPRLRANAAAAAAVSAASVAQDAGATAVVMGGAFSLVLLFDTLTDRKLIEQSLSRKVVHVLSGLLFLASWPFFSSSPQARYFAAVVPLFNCMRLISYGLCLVTDEGLVKSITREGKPEELLRGPLYYVLVLTFCVLVFWRDSPVGILVLAMMSGGDGFADIVGRRYGMLKLPYNRQKSWVGSISMFIFGFLSSVGMLYYYSAMGYLYLDLENAVGKVALVSLVATMVESLPITETIDDNISVPVSTILMAMYVFWSCTTSLKSRVLIVLLLILLMVQLVELLFNLSEICSQNVLNCC</sequence>